<dbReference type="STRING" id="1858805.M5G246"/>
<proteinExistence type="predicted"/>
<feature type="region of interest" description="Disordered" evidence="1">
    <location>
        <begin position="377"/>
        <end position="579"/>
    </location>
</feature>
<feature type="compositionally biased region" description="Polar residues" evidence="1">
    <location>
        <begin position="389"/>
        <end position="418"/>
    </location>
</feature>
<dbReference type="RefSeq" id="XP_040629658.1">
    <property type="nucleotide sequence ID" value="XM_040777624.1"/>
</dbReference>
<feature type="compositionally biased region" description="Low complexity" evidence="1">
    <location>
        <begin position="472"/>
        <end position="483"/>
    </location>
</feature>
<protein>
    <submittedName>
        <fullName evidence="3">Uncharacterized protein</fullName>
    </submittedName>
</protein>
<keyword evidence="2" id="KW-0472">Membrane</keyword>
<organism evidence="3 4">
    <name type="scientific">Dacryopinax primogenitus (strain DJM 731)</name>
    <name type="common">Brown rot fungus</name>
    <dbReference type="NCBI Taxonomy" id="1858805"/>
    <lineage>
        <taxon>Eukaryota</taxon>
        <taxon>Fungi</taxon>
        <taxon>Dikarya</taxon>
        <taxon>Basidiomycota</taxon>
        <taxon>Agaricomycotina</taxon>
        <taxon>Dacrymycetes</taxon>
        <taxon>Dacrymycetales</taxon>
        <taxon>Dacrymycetaceae</taxon>
        <taxon>Dacryopinax</taxon>
    </lineage>
</organism>
<feature type="transmembrane region" description="Helical" evidence="2">
    <location>
        <begin position="333"/>
        <end position="355"/>
    </location>
</feature>
<evidence type="ECO:0000256" key="2">
    <source>
        <dbReference type="SAM" id="Phobius"/>
    </source>
</evidence>
<dbReference type="OrthoDB" id="2576334at2759"/>
<keyword evidence="2" id="KW-0812">Transmembrane</keyword>
<feature type="compositionally biased region" description="Pro residues" evidence="1">
    <location>
        <begin position="484"/>
        <end position="495"/>
    </location>
</feature>
<dbReference type="Proteomes" id="UP000030653">
    <property type="component" value="Unassembled WGS sequence"/>
</dbReference>
<dbReference type="EMBL" id="JH795861">
    <property type="protein sequence ID" value="EJU02764.1"/>
    <property type="molecule type" value="Genomic_DNA"/>
</dbReference>
<feature type="compositionally biased region" description="Basic and acidic residues" evidence="1">
    <location>
        <begin position="437"/>
        <end position="447"/>
    </location>
</feature>
<reference evidence="3 4" key="1">
    <citation type="journal article" date="2012" name="Science">
        <title>The Paleozoic origin of enzymatic lignin decomposition reconstructed from 31 fungal genomes.</title>
        <authorList>
            <person name="Floudas D."/>
            <person name="Binder M."/>
            <person name="Riley R."/>
            <person name="Barry K."/>
            <person name="Blanchette R.A."/>
            <person name="Henrissat B."/>
            <person name="Martinez A.T."/>
            <person name="Otillar R."/>
            <person name="Spatafora J.W."/>
            <person name="Yadav J.S."/>
            <person name="Aerts A."/>
            <person name="Benoit I."/>
            <person name="Boyd A."/>
            <person name="Carlson A."/>
            <person name="Copeland A."/>
            <person name="Coutinho P.M."/>
            <person name="de Vries R.P."/>
            <person name="Ferreira P."/>
            <person name="Findley K."/>
            <person name="Foster B."/>
            <person name="Gaskell J."/>
            <person name="Glotzer D."/>
            <person name="Gorecki P."/>
            <person name="Heitman J."/>
            <person name="Hesse C."/>
            <person name="Hori C."/>
            <person name="Igarashi K."/>
            <person name="Jurgens J.A."/>
            <person name="Kallen N."/>
            <person name="Kersten P."/>
            <person name="Kohler A."/>
            <person name="Kuees U."/>
            <person name="Kumar T.K.A."/>
            <person name="Kuo A."/>
            <person name="LaButti K."/>
            <person name="Larrondo L.F."/>
            <person name="Lindquist E."/>
            <person name="Ling A."/>
            <person name="Lombard V."/>
            <person name="Lucas S."/>
            <person name="Lundell T."/>
            <person name="Martin R."/>
            <person name="McLaughlin D.J."/>
            <person name="Morgenstern I."/>
            <person name="Morin E."/>
            <person name="Murat C."/>
            <person name="Nagy L.G."/>
            <person name="Nolan M."/>
            <person name="Ohm R.A."/>
            <person name="Patyshakuliyeva A."/>
            <person name="Rokas A."/>
            <person name="Ruiz-Duenas F.J."/>
            <person name="Sabat G."/>
            <person name="Salamov A."/>
            <person name="Samejima M."/>
            <person name="Schmutz J."/>
            <person name="Slot J.C."/>
            <person name="St John F."/>
            <person name="Stenlid J."/>
            <person name="Sun H."/>
            <person name="Sun S."/>
            <person name="Syed K."/>
            <person name="Tsang A."/>
            <person name="Wiebenga A."/>
            <person name="Young D."/>
            <person name="Pisabarro A."/>
            <person name="Eastwood D.C."/>
            <person name="Martin F."/>
            <person name="Cullen D."/>
            <person name="Grigoriev I.V."/>
            <person name="Hibbett D.S."/>
        </authorList>
    </citation>
    <scope>NUCLEOTIDE SEQUENCE [LARGE SCALE GENOMIC DNA]</scope>
    <source>
        <strain evidence="3 4">DJM-731 SS1</strain>
    </source>
</reference>
<sequence>MSSNATAVPQYNLTLSSSSPLFSYQPQRDGPPQQGWNASYTGSKVWNSTNLWGSGVPYRTTLFEGAIAQIQFTGSAIYLCFTHSSSSYTFAVDQQSVSIAGDPSDPACSTFTSGGANVESMVYATGLSAGQQHTATLELSVGDFTSSFNFFGGVVSLDVGQAGDTPTRKYVNNDATGWLYAPSNASGPGASPAWWDSKNATSGDYDGDRQVTCDYDQGTTATYTFSNASAVYLLGGVQSNTLGYSIMLDGTTATYDASSFFIQPQQVLFLASGLDPTQNHTITASDWNANAPQTGGCLNIDALVLVEAVSPRSNITGSGGDTGSGSSTPTGTIVGGVVGGVGGLALLALLLFLLLRWHRRQREQLLPHPLHPHELPSLYSLPPPATSPGLSQANGSRPTLTSSTSEGKLPIVSTSMTPFPSPPLLAVTEKGTMQETSPRKENKERKDRKGIKRKPVPRALDSEEVAAVGHVPAPMSPSSGSTPGSPPFLPVPSTPGTPGTPSTHATESRAGTTDSPPRTANSGERRSRKKRRRPTPSELQHASTADLVQVLSDRIARGGQSGGQERRLPPGYDEVSPRP</sequence>
<evidence type="ECO:0000313" key="3">
    <source>
        <dbReference type="EMBL" id="EJU02764.1"/>
    </source>
</evidence>
<dbReference type="GeneID" id="63692686"/>
<dbReference type="Gene3D" id="2.60.120.260">
    <property type="entry name" value="Galactose-binding domain-like"/>
    <property type="match status" value="1"/>
</dbReference>
<dbReference type="AlphaFoldDB" id="M5G246"/>
<evidence type="ECO:0000313" key="4">
    <source>
        <dbReference type="Proteomes" id="UP000030653"/>
    </source>
</evidence>
<evidence type="ECO:0000256" key="1">
    <source>
        <dbReference type="SAM" id="MobiDB-lite"/>
    </source>
</evidence>
<feature type="compositionally biased region" description="Polar residues" evidence="1">
    <location>
        <begin position="509"/>
        <end position="522"/>
    </location>
</feature>
<gene>
    <name evidence="3" type="ORF">DACRYDRAFT_99771</name>
</gene>
<dbReference type="OMA" id="DWNANAP"/>
<keyword evidence="4" id="KW-1185">Reference proteome</keyword>
<dbReference type="HOGENOM" id="CLU_470920_0_0_1"/>
<name>M5G246_DACPD</name>
<keyword evidence="2" id="KW-1133">Transmembrane helix</keyword>
<accession>M5G246</accession>